<dbReference type="CDD" id="cd00093">
    <property type="entry name" value="HTH_XRE"/>
    <property type="match status" value="1"/>
</dbReference>
<dbReference type="PROSITE" id="PS50943">
    <property type="entry name" value="HTH_CROC1"/>
    <property type="match status" value="1"/>
</dbReference>
<protein>
    <recommendedName>
        <fullName evidence="2">HTH cro/C1-type domain-containing protein</fullName>
    </recommendedName>
</protein>
<accession>A0A2N9LHM9</accession>
<sequence>MRQRPRKQIQPKLGPERAIGEAIREIRIKREISQEELAFESGFDRTYISLLERGIRNPTVRTLVKLASVLKVRPSEILLRMEALLKAPKSPKA</sequence>
<dbReference type="InterPro" id="IPR010982">
    <property type="entry name" value="Lambda_DNA-bd_dom_sf"/>
</dbReference>
<dbReference type="AlphaFoldDB" id="A0A2N9LHM9"/>
<organism evidence="3 4">
    <name type="scientific">Candidatus Sulfuritelmatomonas gaucii</name>
    <dbReference type="NCBI Taxonomy" id="2043161"/>
    <lineage>
        <taxon>Bacteria</taxon>
        <taxon>Pseudomonadati</taxon>
        <taxon>Acidobacteriota</taxon>
        <taxon>Terriglobia</taxon>
        <taxon>Terriglobales</taxon>
        <taxon>Acidobacteriaceae</taxon>
        <taxon>Candidatus Sulfuritelmatomonas</taxon>
    </lineage>
</organism>
<evidence type="ECO:0000259" key="2">
    <source>
        <dbReference type="PROSITE" id="PS50943"/>
    </source>
</evidence>
<proteinExistence type="predicted"/>
<dbReference type="Pfam" id="PF01381">
    <property type="entry name" value="HTH_3"/>
    <property type="match status" value="1"/>
</dbReference>
<dbReference type="InterPro" id="IPR050807">
    <property type="entry name" value="TransReg_Diox_bact_type"/>
</dbReference>
<dbReference type="GO" id="GO:0003677">
    <property type="term" value="F:DNA binding"/>
    <property type="evidence" value="ECO:0007669"/>
    <property type="project" value="UniProtKB-KW"/>
</dbReference>
<evidence type="ECO:0000313" key="4">
    <source>
        <dbReference type="Proteomes" id="UP000239735"/>
    </source>
</evidence>
<dbReference type="SUPFAM" id="SSF47413">
    <property type="entry name" value="lambda repressor-like DNA-binding domains"/>
    <property type="match status" value="1"/>
</dbReference>
<keyword evidence="1" id="KW-0238">DNA-binding</keyword>
<evidence type="ECO:0000313" key="3">
    <source>
        <dbReference type="EMBL" id="SPE22766.1"/>
    </source>
</evidence>
<feature type="domain" description="HTH cro/C1-type" evidence="2">
    <location>
        <begin position="23"/>
        <end position="77"/>
    </location>
</feature>
<dbReference type="GO" id="GO:0003700">
    <property type="term" value="F:DNA-binding transcription factor activity"/>
    <property type="evidence" value="ECO:0007669"/>
    <property type="project" value="TreeGrafter"/>
</dbReference>
<name>A0A2N9LHM9_9BACT</name>
<dbReference type="GO" id="GO:0005829">
    <property type="term" value="C:cytosol"/>
    <property type="evidence" value="ECO:0007669"/>
    <property type="project" value="TreeGrafter"/>
</dbReference>
<evidence type="ECO:0000256" key="1">
    <source>
        <dbReference type="ARBA" id="ARBA00023125"/>
    </source>
</evidence>
<dbReference type="InterPro" id="IPR001387">
    <property type="entry name" value="Cro/C1-type_HTH"/>
</dbReference>
<reference evidence="4" key="1">
    <citation type="submission" date="2018-02" db="EMBL/GenBank/DDBJ databases">
        <authorList>
            <person name="Hausmann B."/>
        </authorList>
    </citation>
    <scope>NUCLEOTIDE SEQUENCE [LARGE SCALE GENOMIC DNA]</scope>
    <source>
        <strain evidence="4">Peat soil MAG SbA5</strain>
    </source>
</reference>
<dbReference type="PANTHER" id="PTHR46797:SF1">
    <property type="entry name" value="METHYLPHOSPHONATE SYNTHASE"/>
    <property type="match status" value="1"/>
</dbReference>
<dbReference type="Proteomes" id="UP000239735">
    <property type="component" value="Unassembled WGS sequence"/>
</dbReference>
<dbReference type="SMART" id="SM00530">
    <property type="entry name" value="HTH_XRE"/>
    <property type="match status" value="1"/>
</dbReference>
<dbReference type="Gene3D" id="1.10.260.40">
    <property type="entry name" value="lambda repressor-like DNA-binding domains"/>
    <property type="match status" value="1"/>
</dbReference>
<gene>
    <name evidence="3" type="ORF">SBA5_360004</name>
</gene>
<dbReference type="EMBL" id="OKRB01000093">
    <property type="protein sequence ID" value="SPE22766.1"/>
    <property type="molecule type" value="Genomic_DNA"/>
</dbReference>
<dbReference type="PANTHER" id="PTHR46797">
    <property type="entry name" value="HTH-TYPE TRANSCRIPTIONAL REGULATOR"/>
    <property type="match status" value="1"/>
</dbReference>